<dbReference type="Proteomes" id="UP001642409">
    <property type="component" value="Unassembled WGS sequence"/>
</dbReference>
<keyword evidence="2" id="KW-1185">Reference proteome</keyword>
<evidence type="ECO:0000313" key="1">
    <source>
        <dbReference type="EMBL" id="CAL6000609.1"/>
    </source>
</evidence>
<organism evidence="1 2">
    <name type="scientific">Hexamita inflata</name>
    <dbReference type="NCBI Taxonomy" id="28002"/>
    <lineage>
        <taxon>Eukaryota</taxon>
        <taxon>Metamonada</taxon>
        <taxon>Diplomonadida</taxon>
        <taxon>Hexamitidae</taxon>
        <taxon>Hexamitinae</taxon>
        <taxon>Hexamita</taxon>
    </lineage>
</organism>
<sequence>MKPQQIQIAAFISLYKQSLKYLNQDVEALNQLKEYTNIAQAMQFKFKYYFEFYQEYENNRKLKAKELNKTNKTGETNQILQREDELFWLTLTEQRYKVFYQLVDLNQSQFYCQNIRSIIPSDVIEDVNKLVKIIPAVPMSKEEYIMKKLSEKQQ</sequence>
<dbReference type="EMBL" id="CAXDID020000041">
    <property type="protein sequence ID" value="CAL6000609.1"/>
    <property type="molecule type" value="Genomic_DNA"/>
</dbReference>
<evidence type="ECO:0000313" key="2">
    <source>
        <dbReference type="Proteomes" id="UP001642409"/>
    </source>
</evidence>
<accession>A0ABP1HRC5</accession>
<reference evidence="1 2" key="1">
    <citation type="submission" date="2024-07" db="EMBL/GenBank/DDBJ databases">
        <authorList>
            <person name="Akdeniz Z."/>
        </authorList>
    </citation>
    <scope>NUCLEOTIDE SEQUENCE [LARGE SCALE GENOMIC DNA]</scope>
</reference>
<protein>
    <submittedName>
        <fullName evidence="1">Hypothetical_protein</fullName>
    </submittedName>
</protein>
<gene>
    <name evidence="1" type="ORF">HINF_LOCUS16783</name>
</gene>
<name>A0ABP1HRC5_9EUKA</name>
<proteinExistence type="predicted"/>
<comment type="caution">
    <text evidence="1">The sequence shown here is derived from an EMBL/GenBank/DDBJ whole genome shotgun (WGS) entry which is preliminary data.</text>
</comment>